<feature type="compositionally biased region" description="Basic and acidic residues" evidence="6">
    <location>
        <begin position="1603"/>
        <end position="1615"/>
    </location>
</feature>
<sequence length="1717" mass="195275">MEATGTRLKKLPQECREAALAQVALLSQLRGAVAENRDTLEHLEDQWSSAAQDAANIIQSKEAQLQMVTDYCQHIQTAKNAVDKATAELDALQTSPQESSSKEAEQLGSLQRSMEENRTALGELLVTHSKLCPHLTRYERAIAETEQKNLQERWRVLERTVESMLHHTRARSHKTSNLLSELSDLQEHLEVIIKDLEAKFPSVTQWNCKKARQLMEANAEVKAAQQKYLHLQQLSELLLFSPQWEMETKEIHQGLQSVKDKISHTEELLAAQTLNSNSPIMEKIVIVMREGLAWARQTESDIEGRKKRVALLPEEVHRQLRDLKKLQSEVMAKQGQLESLAEEMTELLPQLDQVEEVPMVQSLLKCLEELSKSTNEKLSKAVKEVESGLQTREKLSEQIADLDSWVMAHLQREASRGPDSELRSPAELDRRTRQIQETLDEAEKQEAVCEALFIKSKDITSEFSVTENCQLFDKLTNLQENIRTISSQEKNNKKELNELTQTLDSSKKKLVTVENSLRQMLVDLSRHRFPITRESLQALEPFKHMILEHKSQVDLLQPWIPNEKTKELNSVISELHSKMCALEMKARDQERYLNMRQCVEDLRESIQEQVHQTKEDGNDTDEKYRICQNLLIQFHLMKGLCEEARSKLHTISADLYPSQLTAEQQRLKQNEESLSTLEMTLYNNLSIIEWNLLMDLDLESERKATKAFLLKTQKEFEKLPTLEPNDTAINREYERVVSLTKTVESRMRALGVLEQKKGKKKRSGSQDLMDLKNAVLGQCESHMENITQARESLRSYTCSVKQAVQFLRDIEVSMLPPQGSAGVCGDRVEETQQALASLQQQFQIHVEQLQDQTALHPYLSPLKVEQLQESILSQLLVMMSTLQAKGHVKLECLSRCAEQHRNYIKCKEEIMQSVKSTANRLLQLITQKVTCLTDCTDQEANLRALAEEMEALLRRLEELQEWCSEQSCRGSRETTMTCIWRWVLRLRHCTQELTTRSKQRIREWSDISDSVEKASVLLQGVEAELPDSSKVKASTEELQDVLQSWEQYQDRLDCEHRALSALELRTARLLGVHAHLEQAPPIQLCQQLQAMQGRYDNVKQRSREGLQAARQELEDREKVREELQGIRVWLKAAASLLTEMEQSSSTQELQALYSQLCTQKSLLHRIMENLKMKYSDMYTLVPAEIDSKMQDITKSLQQVEEKVGEAIERSGPVHRLGARMSDIEAGLRSVQKRLEQRSPTVTQAKITQKRAWDELDAWHSRLAALEVDMQDLEKPEEVLILTERLVEVQQLHSQLAKQAEQRTTLISKIQTWLQEHQEMVKSSKSWMSEAQSWLAAPCTYTTAKCLSSHVHALQLVLDDSVQIRNTLQGFSSVLKEMSQVCDVTALQKQLVEADRQVADVQDSFTAPLSQLEHAAAEVEAIESEVKRMENDVAEIKNLLSSPESFPSPREDSLKAVEQRIQSMRRTVAEIQKCKPGLCLPEKAEETLTVFTVVDQLQTLLLELEKKVPALFIQLPPTPTQAKAQAAQQTTPELKTSASEKATSEEAEEEQGQIRIARVQEDVLRRSGATLLTVEQSSPEQRQAPTPDITQQRKHQGVLQAEEATEKKSSEEQRVEEGGGGFYWWLWDVFLGSSPEEPVVVASEETEAATGQSTEQPTEDTKDVEGTTDTTETSSSEALSKPLGAVTTQSLPESMVNTSPTVKVSKSSSGSQQKCVVS</sequence>
<evidence type="ECO:0000256" key="6">
    <source>
        <dbReference type="SAM" id="MobiDB-lite"/>
    </source>
</evidence>
<feature type="region of interest" description="Disordered" evidence="6">
    <location>
        <begin position="1639"/>
        <end position="1717"/>
    </location>
</feature>
<feature type="coiled-coil region" evidence="5">
    <location>
        <begin position="489"/>
        <end position="516"/>
    </location>
</feature>
<proteinExistence type="predicted"/>
<feature type="compositionally biased region" description="Low complexity" evidence="6">
    <location>
        <begin position="1521"/>
        <end position="1540"/>
    </location>
</feature>
<keyword evidence="4" id="KW-0472">Membrane</keyword>
<evidence type="ECO:0000256" key="3">
    <source>
        <dbReference type="ARBA" id="ARBA00022737"/>
    </source>
</evidence>
<evidence type="ECO:0000313" key="8">
    <source>
        <dbReference type="RefSeq" id="XP_013765128.1"/>
    </source>
</evidence>
<feature type="coiled-coil region" evidence="5">
    <location>
        <begin position="179"/>
        <end position="234"/>
    </location>
</feature>
<accession>A0A9Y6J7X1</accession>
<dbReference type="RefSeq" id="XP_013765128.1">
    <property type="nucleotide sequence ID" value="XM_013909674.1"/>
</dbReference>
<feature type="region of interest" description="Disordered" evidence="6">
    <location>
        <begin position="91"/>
        <end position="113"/>
    </location>
</feature>
<dbReference type="Gene3D" id="1.20.58.60">
    <property type="match status" value="1"/>
</dbReference>
<evidence type="ECO:0000313" key="7">
    <source>
        <dbReference type="Proteomes" id="UP000695023"/>
    </source>
</evidence>
<dbReference type="PANTHER" id="PTHR14514">
    <property type="entry name" value="PKA ANCHORING PROTEIN"/>
    <property type="match status" value="1"/>
</dbReference>
<keyword evidence="7" id="KW-1185">Reference proteome</keyword>
<dbReference type="PANTHER" id="PTHR14514:SF4">
    <property type="entry name" value="NESPRIN-2"/>
    <property type="match status" value="1"/>
</dbReference>
<organism evidence="7 8">
    <name type="scientific">Pundamilia nyererei</name>
    <dbReference type="NCBI Taxonomy" id="303518"/>
    <lineage>
        <taxon>Eukaryota</taxon>
        <taxon>Metazoa</taxon>
        <taxon>Chordata</taxon>
        <taxon>Craniata</taxon>
        <taxon>Vertebrata</taxon>
        <taxon>Euteleostomi</taxon>
        <taxon>Actinopterygii</taxon>
        <taxon>Neopterygii</taxon>
        <taxon>Teleostei</taxon>
        <taxon>Neoteleostei</taxon>
        <taxon>Acanthomorphata</taxon>
        <taxon>Ovalentaria</taxon>
        <taxon>Cichlomorphae</taxon>
        <taxon>Cichliformes</taxon>
        <taxon>Cichlidae</taxon>
        <taxon>African cichlids</taxon>
        <taxon>Pseudocrenilabrinae</taxon>
        <taxon>Haplochromini</taxon>
        <taxon>Pundamilia</taxon>
    </lineage>
</organism>
<feature type="region of interest" description="Disordered" evidence="6">
    <location>
        <begin position="1521"/>
        <end position="1552"/>
    </location>
</feature>
<feature type="coiled-coil region" evidence="5">
    <location>
        <begin position="935"/>
        <end position="962"/>
    </location>
</feature>
<evidence type="ECO:0000256" key="4">
    <source>
        <dbReference type="ARBA" id="ARBA00023136"/>
    </source>
</evidence>
<protein>
    <submittedName>
        <fullName evidence="8">Nesprin-2-like</fullName>
    </submittedName>
</protein>
<feature type="coiled-coil region" evidence="5">
    <location>
        <begin position="323"/>
        <end position="384"/>
    </location>
</feature>
<feature type="compositionally biased region" description="Low complexity" evidence="6">
    <location>
        <begin position="1666"/>
        <end position="1676"/>
    </location>
</feature>
<comment type="subcellular location">
    <subcellularLocation>
        <location evidence="1">Endomembrane system</location>
    </subcellularLocation>
</comment>
<feature type="compositionally biased region" description="Polar residues" evidence="6">
    <location>
        <begin position="1572"/>
        <end position="1589"/>
    </location>
</feature>
<evidence type="ECO:0000256" key="5">
    <source>
        <dbReference type="SAM" id="Coils"/>
    </source>
</evidence>
<feature type="compositionally biased region" description="Polar residues" evidence="6">
    <location>
        <begin position="1685"/>
        <end position="1700"/>
    </location>
</feature>
<keyword evidence="5" id="KW-0175">Coiled coil</keyword>
<feature type="region of interest" description="Disordered" evidence="6">
    <location>
        <begin position="1570"/>
        <end position="1615"/>
    </location>
</feature>
<reference evidence="8" key="1">
    <citation type="submission" date="2025-08" db="UniProtKB">
        <authorList>
            <consortium name="RefSeq"/>
        </authorList>
    </citation>
    <scope>IDENTIFICATION</scope>
</reference>
<evidence type="ECO:0000256" key="2">
    <source>
        <dbReference type="ARBA" id="ARBA00022553"/>
    </source>
</evidence>
<keyword evidence="2" id="KW-0597">Phosphoprotein</keyword>
<dbReference type="GeneID" id="102215333"/>
<gene>
    <name evidence="8" type="primary">LOC102215333</name>
</gene>
<evidence type="ECO:0000256" key="1">
    <source>
        <dbReference type="ARBA" id="ARBA00004308"/>
    </source>
</evidence>
<keyword evidence="3" id="KW-0677">Repeat</keyword>
<name>A0A9Y6J7X1_9CICH</name>
<feature type="coiled-coil region" evidence="5">
    <location>
        <begin position="1383"/>
        <end position="1473"/>
    </location>
</feature>
<feature type="compositionally biased region" description="Low complexity" evidence="6">
    <location>
        <begin position="1701"/>
        <end position="1717"/>
    </location>
</feature>
<dbReference type="Proteomes" id="UP000695023">
    <property type="component" value="Unplaced"/>
</dbReference>